<feature type="domain" description="Serpin" evidence="19">
    <location>
        <begin position="89"/>
        <end position="459"/>
    </location>
</feature>
<reference evidence="20" key="2">
    <citation type="submission" date="2025-08" db="UniProtKB">
        <authorList>
            <consortium name="Ensembl"/>
        </authorList>
    </citation>
    <scope>IDENTIFICATION</scope>
</reference>
<dbReference type="InterPro" id="IPR000215">
    <property type="entry name" value="Serpin_fam"/>
</dbReference>
<dbReference type="GO" id="GO:0004867">
    <property type="term" value="F:serine-type endopeptidase inhibitor activity"/>
    <property type="evidence" value="ECO:0000318"/>
    <property type="project" value="GO_Central"/>
</dbReference>
<comment type="subunit">
    <text evidence="3">Forms protease inhibiting heterodimer with TMPRSS7.</text>
</comment>
<evidence type="ECO:0000256" key="15">
    <source>
        <dbReference type="ARBA" id="ARBA00025088"/>
    </source>
</evidence>
<evidence type="ECO:0000256" key="5">
    <source>
        <dbReference type="ARBA" id="ARBA00022525"/>
    </source>
</evidence>
<dbReference type="Bgee" id="ENSLOCG00000000247">
    <property type="expression patterns" value="Expressed in liver and 11 other cell types or tissues"/>
</dbReference>
<dbReference type="InterPro" id="IPR036186">
    <property type="entry name" value="Serpin_sf"/>
</dbReference>
<dbReference type="FunFam" id="3.30.497.10:FF:000008">
    <property type="entry name" value="antithrombin-III isoform X1"/>
    <property type="match status" value="1"/>
</dbReference>
<dbReference type="STRING" id="7918.ENSLOCP00000000289"/>
<dbReference type="GO" id="GO:0030193">
    <property type="term" value="P:regulation of blood coagulation"/>
    <property type="evidence" value="ECO:0007669"/>
    <property type="project" value="Ensembl"/>
</dbReference>
<proteinExistence type="inferred from homology"/>
<evidence type="ECO:0000256" key="10">
    <source>
        <dbReference type="ARBA" id="ARBA00022729"/>
    </source>
</evidence>
<feature type="signal peptide" evidence="18">
    <location>
        <begin position="1"/>
        <end position="33"/>
    </location>
</feature>
<dbReference type="GO" id="GO:0008201">
    <property type="term" value="F:heparin binding"/>
    <property type="evidence" value="ECO:0007669"/>
    <property type="project" value="UniProtKB-KW"/>
</dbReference>
<evidence type="ECO:0000256" key="8">
    <source>
        <dbReference type="ARBA" id="ARBA00022690"/>
    </source>
</evidence>
<evidence type="ECO:0000256" key="18">
    <source>
        <dbReference type="SAM" id="SignalP"/>
    </source>
</evidence>
<evidence type="ECO:0000256" key="13">
    <source>
        <dbReference type="ARBA" id="ARBA00023157"/>
    </source>
</evidence>
<dbReference type="FunCoup" id="W5LVY2">
    <property type="interactions" value="595"/>
</dbReference>
<dbReference type="Ensembl" id="ENSLOCT00000000289.1">
    <property type="protein sequence ID" value="ENSLOCP00000000289.1"/>
    <property type="gene ID" value="ENSLOCG00000000247.1"/>
</dbReference>
<comment type="function">
    <text evidence="15">Most important serine protease inhibitor in plasma that regulates the blood coagulation cascade. AT-III inhibits thrombin, matriptase-3/TMPRSS7, as well as factors IXa, Xa and XIa. Its inhibitory activity is greatly enhanced in the presence of heparin.</text>
</comment>
<evidence type="ECO:0000256" key="16">
    <source>
        <dbReference type="ARBA" id="ARBA00033153"/>
    </source>
</evidence>
<comment type="subcellular location">
    <subcellularLocation>
        <location evidence="1">Secreted</location>
        <location evidence="1">Extracellular space</location>
    </subcellularLocation>
</comment>
<dbReference type="Proteomes" id="UP000018468">
    <property type="component" value="Unassembled WGS sequence"/>
</dbReference>
<accession>W5LVY2</accession>
<protein>
    <recommendedName>
        <fullName evidence="4">Antithrombin-III</fullName>
    </recommendedName>
    <alternativeName>
        <fullName evidence="16">Serpin C1</fullName>
    </alternativeName>
</protein>
<evidence type="ECO:0000256" key="3">
    <source>
        <dbReference type="ARBA" id="ARBA00011096"/>
    </source>
</evidence>
<evidence type="ECO:0000256" key="17">
    <source>
        <dbReference type="RuleBase" id="RU000411"/>
    </source>
</evidence>
<keyword evidence="9" id="KW-0356">Hemostasis</keyword>
<keyword evidence="7" id="KW-0358">Heparin-binding</keyword>
<dbReference type="MEROPS" id="I04.018"/>
<dbReference type="GeneTree" id="ENSGT00940000157967"/>
<evidence type="ECO:0000313" key="20">
    <source>
        <dbReference type="Ensembl" id="ENSLOCP00000000289.1"/>
    </source>
</evidence>
<dbReference type="InterPro" id="IPR042185">
    <property type="entry name" value="Serpin_sf_2"/>
</dbReference>
<evidence type="ECO:0000256" key="1">
    <source>
        <dbReference type="ARBA" id="ARBA00004239"/>
    </source>
</evidence>
<reference evidence="21" key="1">
    <citation type="submission" date="2011-12" db="EMBL/GenBank/DDBJ databases">
        <title>The Draft Genome of Lepisosteus oculatus.</title>
        <authorList>
            <consortium name="The Broad Institute Genome Assembly &amp; Analysis Group"/>
            <consortium name="Computational R&amp;D Group"/>
            <consortium name="and Sequencing Platform"/>
            <person name="Di Palma F."/>
            <person name="Alfoldi J."/>
            <person name="Johnson J."/>
            <person name="Berlin A."/>
            <person name="Gnerre S."/>
            <person name="Jaffe D."/>
            <person name="MacCallum I."/>
            <person name="Young S."/>
            <person name="Walker B.J."/>
            <person name="Lander E.S."/>
            <person name="Lindblad-Toh K."/>
        </authorList>
    </citation>
    <scope>NUCLEOTIDE SEQUENCE [LARGE SCALE GENOMIC DNA]</scope>
</reference>
<keyword evidence="12" id="KW-0094">Blood coagulation</keyword>
<evidence type="ECO:0000313" key="21">
    <source>
        <dbReference type="Proteomes" id="UP000018468"/>
    </source>
</evidence>
<evidence type="ECO:0000256" key="11">
    <source>
        <dbReference type="ARBA" id="ARBA00022900"/>
    </source>
</evidence>
<dbReference type="OMA" id="CQVPTMY"/>
<comment type="similarity">
    <text evidence="2 17">Belongs to the serpin family.</text>
</comment>
<dbReference type="Gene3D" id="3.30.497.10">
    <property type="entry name" value="Antithrombin, subunit I, domain 2"/>
    <property type="match status" value="1"/>
</dbReference>
<dbReference type="InterPro" id="IPR023796">
    <property type="entry name" value="Serpin_dom"/>
</dbReference>
<keyword evidence="10 18" id="KW-0732">Signal</keyword>
<name>W5LVY2_LEPOC</name>
<dbReference type="AlphaFoldDB" id="W5LVY2"/>
<dbReference type="GO" id="GO:0071391">
    <property type="term" value="P:cellular response to estrogen stimulus"/>
    <property type="evidence" value="ECO:0007669"/>
    <property type="project" value="Ensembl"/>
</dbReference>
<feature type="chain" id="PRO_5004865187" description="Antithrombin-III" evidence="18">
    <location>
        <begin position="34"/>
        <end position="464"/>
    </location>
</feature>
<evidence type="ECO:0000256" key="12">
    <source>
        <dbReference type="ARBA" id="ARBA00023084"/>
    </source>
</evidence>
<dbReference type="PANTHER" id="PTHR11461:SF53">
    <property type="entry name" value="ANTITHROMBIN-III"/>
    <property type="match status" value="1"/>
</dbReference>
<sequence length="464" mass="52271">QRIQNNSVSGDQKLILQMRLLAVLATCLCGVLAVDDICTAKPKDLPLEPMCIYRSQDTAGDEAAEPDKIPELTNPRVWELSKANSRFALALYKNMADSKSATSNIFMSPISISTAFAMTKLGACNKTLAEIMQVFQFDSIKEKTSDQVHFFFAKLNCRLYRKADTTAELVSANRLFGEKSLAFNQTYQNISEVVYGAKLMPLNFKEKPELSRKTINDWVSNKTENRITDVIPEGVLNENTVLVLVNTIYFKGQWMNKFEKESVFKADFHKTDKESCSVSMMYQENKFRYGKFQKDKVKVLELPYKGNAITMVLILPMTGTSLAEVEKDLSLKRLMGWLDTMKEITVATQIPRFRIEDSFSLKEKLQKMGLVDLFDSNKASLPGILENGRDELFISEAFHKAFLEVNEEGSEAAASTVLIAMGRSINLNREVFIANKPFLLMIREASINAMIFMGRVADPCGSSE</sequence>
<evidence type="ECO:0000256" key="6">
    <source>
        <dbReference type="ARBA" id="ARBA00022553"/>
    </source>
</evidence>
<keyword evidence="11" id="KW-0722">Serine protease inhibitor</keyword>
<evidence type="ECO:0000256" key="9">
    <source>
        <dbReference type="ARBA" id="ARBA00022696"/>
    </source>
</evidence>
<dbReference type="GO" id="GO:0005615">
    <property type="term" value="C:extracellular space"/>
    <property type="evidence" value="ECO:0000318"/>
    <property type="project" value="GO_Central"/>
</dbReference>
<dbReference type="PANTHER" id="PTHR11461">
    <property type="entry name" value="SERINE PROTEASE INHIBITOR, SERPIN"/>
    <property type="match status" value="1"/>
</dbReference>
<reference evidence="20" key="3">
    <citation type="submission" date="2025-09" db="UniProtKB">
        <authorList>
            <consortium name="Ensembl"/>
        </authorList>
    </citation>
    <scope>IDENTIFICATION</scope>
</reference>
<dbReference type="SUPFAM" id="SSF56574">
    <property type="entry name" value="Serpins"/>
    <property type="match status" value="1"/>
</dbReference>
<evidence type="ECO:0000256" key="14">
    <source>
        <dbReference type="ARBA" id="ARBA00023180"/>
    </source>
</evidence>
<evidence type="ECO:0000256" key="7">
    <source>
        <dbReference type="ARBA" id="ARBA00022674"/>
    </source>
</evidence>
<dbReference type="GO" id="GO:0007596">
    <property type="term" value="P:blood coagulation"/>
    <property type="evidence" value="ECO:0007669"/>
    <property type="project" value="UniProtKB-KW"/>
</dbReference>
<dbReference type="InParanoid" id="W5LVY2"/>
<keyword evidence="6" id="KW-0597">Phosphoprotein</keyword>
<organism evidence="20 21">
    <name type="scientific">Lepisosteus oculatus</name>
    <name type="common">Spotted gar</name>
    <dbReference type="NCBI Taxonomy" id="7918"/>
    <lineage>
        <taxon>Eukaryota</taxon>
        <taxon>Metazoa</taxon>
        <taxon>Chordata</taxon>
        <taxon>Craniata</taxon>
        <taxon>Vertebrata</taxon>
        <taxon>Euteleostomi</taxon>
        <taxon>Actinopterygii</taxon>
        <taxon>Neopterygii</taxon>
        <taxon>Holostei</taxon>
        <taxon>Semionotiformes</taxon>
        <taxon>Lepisosteidae</taxon>
        <taxon>Lepisosteus</taxon>
    </lineage>
</organism>
<keyword evidence="21" id="KW-1185">Reference proteome</keyword>
<dbReference type="Gene3D" id="2.30.39.10">
    <property type="entry name" value="Alpha-1-antitrypsin, domain 1"/>
    <property type="match status" value="1"/>
</dbReference>
<dbReference type="eggNOG" id="KOG2392">
    <property type="taxonomic scope" value="Eukaryota"/>
</dbReference>
<keyword evidence="13" id="KW-1015">Disulfide bond</keyword>
<dbReference type="InterPro" id="IPR042178">
    <property type="entry name" value="Serpin_sf_1"/>
</dbReference>
<dbReference type="PROSITE" id="PS00284">
    <property type="entry name" value="SERPIN"/>
    <property type="match status" value="1"/>
</dbReference>
<evidence type="ECO:0000259" key="19">
    <source>
        <dbReference type="SMART" id="SM00093"/>
    </source>
</evidence>
<dbReference type="InterPro" id="IPR023795">
    <property type="entry name" value="Serpin_CS"/>
</dbReference>
<keyword evidence="14" id="KW-0325">Glycoprotein</keyword>
<keyword evidence="8" id="KW-0646">Protease inhibitor</keyword>
<evidence type="ECO:0000256" key="4">
    <source>
        <dbReference type="ARBA" id="ARBA00015267"/>
    </source>
</evidence>
<dbReference type="SMART" id="SM00093">
    <property type="entry name" value="SERPIN"/>
    <property type="match status" value="1"/>
</dbReference>
<evidence type="ECO:0000256" key="2">
    <source>
        <dbReference type="ARBA" id="ARBA00009500"/>
    </source>
</evidence>
<dbReference type="Pfam" id="PF00079">
    <property type="entry name" value="Serpin"/>
    <property type="match status" value="1"/>
</dbReference>
<keyword evidence="5" id="KW-0964">Secreted</keyword>